<dbReference type="HOGENOM" id="CLU_075053_9_2_10"/>
<feature type="domain" description="Cyclic nucleotide-binding" evidence="1">
    <location>
        <begin position="30"/>
        <end position="113"/>
    </location>
</feature>
<dbReference type="InterPro" id="IPR000595">
    <property type="entry name" value="cNMP-bd_dom"/>
</dbReference>
<reference evidence="2 3" key="1">
    <citation type="submission" date="2013-12" db="EMBL/GenBank/DDBJ databases">
        <authorList>
            <consortium name="DOE Joint Genome Institute"/>
            <person name="Eisen J."/>
            <person name="Huntemann M."/>
            <person name="Han J."/>
            <person name="Chen A."/>
            <person name="Kyrpides N."/>
            <person name="Mavromatis K."/>
            <person name="Markowitz V."/>
            <person name="Palaniappan K."/>
            <person name="Ivanova N."/>
            <person name="Schaumberg A."/>
            <person name="Pati A."/>
            <person name="Liolios K."/>
            <person name="Nordberg H.P."/>
            <person name="Cantor M.N."/>
            <person name="Hua S.X."/>
            <person name="Woyke T."/>
        </authorList>
    </citation>
    <scope>NUCLEOTIDE SEQUENCE [LARGE SCALE GENOMIC DNA]</scope>
    <source>
        <strain evidence="3">DSM 19437</strain>
    </source>
</reference>
<sequence length="191" mass="22325">MHDLVIAAIGRLIELNEEEKIFIKTIFKEKSVKKEEFFLREGVVCREVGFIIKGMVRYYINKGGEEKIYGFGKEGDFVCNNESFLSRQPSSKNIQYIEDGVLLMLSYDNLQLFYKKVRGGERFGRLIGEYLFVEALRQITSLYTDSAEERYLNFLQLYPGLQQRIPQYFISSFVGVKPQSLSRIRKRLSIN</sequence>
<organism evidence="2 3">
    <name type="scientific">Niabella soli DSM 19437</name>
    <dbReference type="NCBI Taxonomy" id="929713"/>
    <lineage>
        <taxon>Bacteria</taxon>
        <taxon>Pseudomonadati</taxon>
        <taxon>Bacteroidota</taxon>
        <taxon>Chitinophagia</taxon>
        <taxon>Chitinophagales</taxon>
        <taxon>Chitinophagaceae</taxon>
        <taxon>Niabella</taxon>
    </lineage>
</organism>
<dbReference type="Gene3D" id="2.60.120.10">
    <property type="entry name" value="Jelly Rolls"/>
    <property type="match status" value="1"/>
</dbReference>
<dbReference type="CDD" id="cd00038">
    <property type="entry name" value="CAP_ED"/>
    <property type="match status" value="1"/>
</dbReference>
<evidence type="ECO:0000259" key="1">
    <source>
        <dbReference type="Pfam" id="PF00027"/>
    </source>
</evidence>
<dbReference type="RefSeq" id="WP_008588338.1">
    <property type="nucleotide sequence ID" value="NZ_CP007035.1"/>
</dbReference>
<protein>
    <submittedName>
        <fullName evidence="2">Crp/Fnr family transcription regulator</fullName>
    </submittedName>
</protein>
<dbReference type="eggNOG" id="COG0664">
    <property type="taxonomic scope" value="Bacteria"/>
</dbReference>
<dbReference type="OrthoDB" id="667553at2"/>
<evidence type="ECO:0000313" key="3">
    <source>
        <dbReference type="Proteomes" id="UP000003586"/>
    </source>
</evidence>
<dbReference type="STRING" id="929713.NIASO_19385"/>
<name>W0F5Z3_9BACT</name>
<gene>
    <name evidence="2" type="ORF">NIASO_19385</name>
</gene>
<dbReference type="Pfam" id="PF00027">
    <property type="entry name" value="cNMP_binding"/>
    <property type="match status" value="1"/>
</dbReference>
<proteinExistence type="predicted"/>
<accession>W0F5Z3</accession>
<dbReference type="AlphaFoldDB" id="W0F5Z3"/>
<dbReference type="KEGG" id="nso:NIASO_19385"/>
<dbReference type="SUPFAM" id="SSF51206">
    <property type="entry name" value="cAMP-binding domain-like"/>
    <property type="match status" value="1"/>
</dbReference>
<dbReference type="InterPro" id="IPR018490">
    <property type="entry name" value="cNMP-bd_dom_sf"/>
</dbReference>
<evidence type="ECO:0000313" key="2">
    <source>
        <dbReference type="EMBL" id="AHF16756.1"/>
    </source>
</evidence>
<dbReference type="InterPro" id="IPR014710">
    <property type="entry name" value="RmlC-like_jellyroll"/>
</dbReference>
<keyword evidence="3" id="KW-1185">Reference proteome</keyword>
<dbReference type="EMBL" id="CP007035">
    <property type="protein sequence ID" value="AHF16756.1"/>
    <property type="molecule type" value="Genomic_DNA"/>
</dbReference>
<dbReference type="Proteomes" id="UP000003586">
    <property type="component" value="Chromosome"/>
</dbReference>